<feature type="non-terminal residue" evidence="2">
    <location>
        <position position="1"/>
    </location>
</feature>
<dbReference type="AlphaFoldDB" id="A0A6J4S369"/>
<evidence type="ECO:0000256" key="1">
    <source>
        <dbReference type="SAM" id="MobiDB-lite"/>
    </source>
</evidence>
<proteinExistence type="predicted"/>
<feature type="compositionally biased region" description="Basic and acidic residues" evidence="1">
    <location>
        <begin position="63"/>
        <end position="82"/>
    </location>
</feature>
<evidence type="ECO:0000313" key="2">
    <source>
        <dbReference type="EMBL" id="CAA9482371.1"/>
    </source>
</evidence>
<accession>A0A6J4S369</accession>
<gene>
    <name evidence="2" type="ORF">AVDCRST_MAG39-347</name>
</gene>
<feature type="compositionally biased region" description="Basic residues" evidence="1">
    <location>
        <begin position="83"/>
        <end position="104"/>
    </location>
</feature>
<feature type="region of interest" description="Disordered" evidence="1">
    <location>
        <begin position="1"/>
        <end position="113"/>
    </location>
</feature>
<name>A0A6J4S369_9SPHN</name>
<feature type="compositionally biased region" description="Polar residues" evidence="1">
    <location>
        <begin position="1"/>
        <end position="11"/>
    </location>
</feature>
<sequence>GRYQREQSQLRSLAHRQAGPSLPRFRQEAGDAPVARRAADRGRAAALAPRLRDGRLRHRRPRRAGDRRADGEARARRQLDRGRGRRARLSHPRSLHRRGGHRPARAGPRAGRV</sequence>
<dbReference type="EMBL" id="CADCVW010000012">
    <property type="protein sequence ID" value="CAA9482371.1"/>
    <property type="molecule type" value="Genomic_DNA"/>
</dbReference>
<organism evidence="2">
    <name type="scientific">uncultured Sphingomonadaceae bacterium</name>
    <dbReference type="NCBI Taxonomy" id="169976"/>
    <lineage>
        <taxon>Bacteria</taxon>
        <taxon>Pseudomonadati</taxon>
        <taxon>Pseudomonadota</taxon>
        <taxon>Alphaproteobacteria</taxon>
        <taxon>Sphingomonadales</taxon>
        <taxon>Sphingomonadaceae</taxon>
        <taxon>environmental samples</taxon>
    </lineage>
</organism>
<protein>
    <submittedName>
        <fullName evidence="2">Uncharacterized protein</fullName>
    </submittedName>
</protein>
<feature type="non-terminal residue" evidence="2">
    <location>
        <position position="113"/>
    </location>
</feature>
<reference evidence="2" key="1">
    <citation type="submission" date="2020-02" db="EMBL/GenBank/DDBJ databases">
        <authorList>
            <person name="Meier V. D."/>
        </authorList>
    </citation>
    <scope>NUCLEOTIDE SEQUENCE</scope>
    <source>
        <strain evidence="2">AVDCRST_MAG39</strain>
    </source>
</reference>